<dbReference type="EMBL" id="MU277205">
    <property type="protein sequence ID" value="KAI0063032.1"/>
    <property type="molecule type" value="Genomic_DNA"/>
</dbReference>
<reference evidence="1" key="2">
    <citation type="journal article" date="2022" name="New Phytol.">
        <title>Evolutionary transition to the ectomycorrhizal habit in the genomes of a hyperdiverse lineage of mushroom-forming fungi.</title>
        <authorList>
            <person name="Looney B."/>
            <person name="Miyauchi S."/>
            <person name="Morin E."/>
            <person name="Drula E."/>
            <person name="Courty P.E."/>
            <person name="Kohler A."/>
            <person name="Kuo A."/>
            <person name="LaButti K."/>
            <person name="Pangilinan J."/>
            <person name="Lipzen A."/>
            <person name="Riley R."/>
            <person name="Andreopoulos W."/>
            <person name="He G."/>
            <person name="Johnson J."/>
            <person name="Nolan M."/>
            <person name="Tritt A."/>
            <person name="Barry K.W."/>
            <person name="Grigoriev I.V."/>
            <person name="Nagy L.G."/>
            <person name="Hibbett D."/>
            <person name="Henrissat B."/>
            <person name="Matheny P.B."/>
            <person name="Labbe J."/>
            <person name="Martin F.M."/>
        </authorList>
    </citation>
    <scope>NUCLEOTIDE SEQUENCE</scope>
    <source>
        <strain evidence="1">HHB10654</strain>
    </source>
</reference>
<evidence type="ECO:0000313" key="1">
    <source>
        <dbReference type="EMBL" id="KAI0063032.1"/>
    </source>
</evidence>
<reference evidence="1" key="1">
    <citation type="submission" date="2021-03" db="EMBL/GenBank/DDBJ databases">
        <authorList>
            <consortium name="DOE Joint Genome Institute"/>
            <person name="Ahrendt S."/>
            <person name="Looney B.P."/>
            <person name="Miyauchi S."/>
            <person name="Morin E."/>
            <person name="Drula E."/>
            <person name="Courty P.E."/>
            <person name="Chicoki N."/>
            <person name="Fauchery L."/>
            <person name="Kohler A."/>
            <person name="Kuo A."/>
            <person name="Labutti K."/>
            <person name="Pangilinan J."/>
            <person name="Lipzen A."/>
            <person name="Riley R."/>
            <person name="Andreopoulos W."/>
            <person name="He G."/>
            <person name="Johnson J."/>
            <person name="Barry K.W."/>
            <person name="Grigoriev I.V."/>
            <person name="Nagy L."/>
            <person name="Hibbett D."/>
            <person name="Henrissat B."/>
            <person name="Matheny P.B."/>
            <person name="Labbe J."/>
            <person name="Martin F."/>
        </authorList>
    </citation>
    <scope>NUCLEOTIDE SEQUENCE</scope>
    <source>
        <strain evidence="1">HHB10654</strain>
    </source>
</reference>
<proteinExistence type="predicted"/>
<evidence type="ECO:0000313" key="2">
    <source>
        <dbReference type="Proteomes" id="UP000814140"/>
    </source>
</evidence>
<accession>A0ACB8T3G0</accession>
<name>A0ACB8T3G0_9AGAM</name>
<gene>
    <name evidence="1" type="ORF">BV25DRAFT_1825106</name>
</gene>
<dbReference type="Proteomes" id="UP000814140">
    <property type="component" value="Unassembled WGS sequence"/>
</dbReference>
<protein>
    <submittedName>
        <fullName evidence="1">Clathrin-coated vesicle protein</fullName>
    </submittedName>
</protein>
<sequence>MDDPASLFSVENKSLDESLLSGDTGEVYLFQWLSSVERFLKSASPEDIKSVHKDLETTLINVITVRDPYPLPGRALRNLVASCFLVLYTRGESKTLFDALLAFLKTAGDFKALPDREPHKIASLYCIGELMGTFGAQVMSFMTEIATVALKTYRSSNSISLRYHAVVALRKSLSTARRAATDSVARDVIKQMKHGLNDKSLPIRRAASEALVVMYPLTGTDWTASEIESVVALCVKSLDSADQITRHSLAQLVGTVLSSSQAHVQVAAPEPSKKSNKREEGEDDDPAPVAAPTGETKTLLTLQEMLHQLSAPLQKPQTTHKTRVGIFDFYSALFAQLGSTFIESNYAAVVQHLMSEVVMNPRSSATRYDVLLVRRFVGILLRDLIAVRMLSEQALIGAIQELSNAYLKRWPALMPGSSAPSAHVLAIVLKEVAGLLQQLGNAPTPVQDALSEPLVTLLAHPGHTVRVHASWALRVFCYSSPLRLPKIVINVMELLQRDVNLMTTSGAPSDLASRALGHAYGLAALVTVIPERPLYVSYDISAKVLDMAIQLLKHAGEHDVKLAGVEVEIAWTCIAALMTLGPNFVRAHLPQLLVLWRNALPKPTNKDTSGASGRTRSEWTFLLHVRESALSAILCFLKHNSPALVTLDVARRIATMLSNAFLFANGFASQHVEDPLGPNPEQIAERPSLRNRESLLRRRIFQCFAILGSASVPESTQVTLLQSVISLVASADGYTGSSVQAAIASSSGSFSSLWQTFDGYAYGVTAIQISENAASESPEDPANSKYRLNRDSIEASIDDLLRKPILQSSEYDPLSICQTRDLTVEAFWPEFPPADTQAVDAGLHLFARLLPLQDPASASRLMTQIIDSVRSPKFERNVGRKAAVQVNATIAIVLSMRQAMSSSSRQAREVFGSQSTAAALSSFLKDGLVEGDAVLRSASSEAIGRLAGLADNQFLASQMKTLVDQVVNNRDPQGRAGCALALAAIYDHVGSLAAGPLLKTTVNILMSLSKDAHPVVHFWAMHSLSRVINAASLAYAPYVPSTLGMLFKVYVSPSHEPEGGTLANSNISGDLPAYQVACQIIDAVITVLGPDIQESTRSRTLILDLVHRLMSEEDEGIRVEAIKCIQHFLMFAPEHVDVPELITEFRTHLNSSRRPLKLASIHALYQLVQKDALLISKVGGDRLVEELFAMLDGDPSIEGVRNVISSWLQQTVVYNPSAWIDLCQKIMSRTTASQQATDAAAKTGAVFDDEGESLSVGMSNEGAAPGQTRLTSRWRTQLFALRCLHDICTIISRSGRKEQLDIAHARSLGIPVAGLLVSRVPDLIRMAFTASTAYVTEIRLEGLIVLRDVIEIFATAPDPDYEDSLLLEQHQAPITAALTPAFTADSTPEILASAIGACAIFVGCGIVKDVSRMGRILKLLTSALEQCKGTAMLSLGDAGEGSPNASAMLRIATLSAWAQLASASVQQTYLKEVVKPYRATLASLWVAALRDYASIRADSEVMQDTSSAPLDAAYASLGKDILLPYYAESWTVILQAVATAMEVHDSFVRGAMDGVENLNTVETAVDPAARARTEPTTMFFVVFSLVYEALSISLSYAESTSTTNNTPLVALRALKSLVRREYSGTALLEPTIFDELLNLWYRMAMTEPPAVQTHLVETLRVFAVENARPATDSGKTTADLTTTPTVHCQRICAYILKNAIPGSQNLSRHGQLNPLDRINLIKAAFDAFVDIGASLNGVANEEVRAVAISLYGDILKDETSDVDYAGPTLPCLKSLLVPTSENAKTSDFFSRVVHGLLSACLLNIDEMKGRSGAISSNKVKNNFLAAVLILTVIPPSVKVGRGVISRLCFLISEKLAEAHEMALTAAHCAKTLISASASGSLMLRQCARMLLPGMVEYVAKVSGLVGDESAMQSHLPAVGEILKAFGTLFTTVSEELRVRVLGLLLPTMSLLLDPDHASTSPLHTLALTQILSFASLSPLAFKEATGKLDQATRERLEGSVRSALSGKSSTSSAQQHAKPQISLRAF</sequence>
<comment type="caution">
    <text evidence="1">The sequence shown here is derived from an EMBL/GenBank/DDBJ whole genome shotgun (WGS) entry which is preliminary data.</text>
</comment>
<organism evidence="1 2">
    <name type="scientific">Artomyces pyxidatus</name>
    <dbReference type="NCBI Taxonomy" id="48021"/>
    <lineage>
        <taxon>Eukaryota</taxon>
        <taxon>Fungi</taxon>
        <taxon>Dikarya</taxon>
        <taxon>Basidiomycota</taxon>
        <taxon>Agaricomycotina</taxon>
        <taxon>Agaricomycetes</taxon>
        <taxon>Russulales</taxon>
        <taxon>Auriscalpiaceae</taxon>
        <taxon>Artomyces</taxon>
    </lineage>
</organism>
<keyword evidence="2" id="KW-1185">Reference proteome</keyword>